<accession>A0A2S1GMG4</accession>
<sequence>MVTPICISITRIINEEIKMTLYAKFVSPTSGYAHDQKKVEDFELNSMLVVDSISMGQSSTTITLAGLQGGFNSVHFEFYKQVDDELVKHNIYRDPEYNPYIRKPIIW</sequence>
<keyword evidence="2" id="KW-1185">Reference proteome</keyword>
<dbReference type="RefSeq" id="YP_010095083.1">
    <property type="nucleotide sequence ID" value="NC_055743.1"/>
</dbReference>
<dbReference type="GeneID" id="65112576"/>
<dbReference type="EMBL" id="MH059636">
    <property type="protein sequence ID" value="AWD90575.1"/>
    <property type="molecule type" value="Genomic_DNA"/>
</dbReference>
<evidence type="ECO:0000313" key="2">
    <source>
        <dbReference type="Proteomes" id="UP000246316"/>
    </source>
</evidence>
<organism evidence="1 2">
    <name type="scientific">Erwinia phage Cronus</name>
    <dbReference type="NCBI Taxonomy" id="2163633"/>
    <lineage>
        <taxon>Viruses</taxon>
        <taxon>Duplodnaviria</taxon>
        <taxon>Heunggongvirae</taxon>
        <taxon>Uroviricota</taxon>
        <taxon>Caudoviricetes</taxon>
        <taxon>Pantevenvirales</taxon>
        <taxon>Straboviridae</taxon>
        <taxon>Tevenvirinae</taxon>
        <taxon>Risoevirus</taxon>
        <taxon>Risoevirus cronus</taxon>
        <taxon>Roskildevirus cronus</taxon>
    </lineage>
</organism>
<dbReference type="Proteomes" id="UP000246316">
    <property type="component" value="Segment"/>
</dbReference>
<evidence type="ECO:0000313" key="1">
    <source>
        <dbReference type="EMBL" id="AWD90575.1"/>
    </source>
</evidence>
<proteinExistence type="predicted"/>
<dbReference type="KEGG" id="vg:65112576"/>
<reference evidence="1" key="1">
    <citation type="submission" date="2018-03" db="EMBL/GenBank/DDBJ databases">
        <title>Phage therapy in agriculture - a green tech approach to combat plant pathogenic bacteria.</title>
        <authorList>
            <person name="Carstens A.B."/>
            <person name="Djurhuus A.M."/>
            <person name="Hansen L.H."/>
        </authorList>
    </citation>
    <scope>NUCLEOTIDE SEQUENCE [LARGE SCALE GENOMIC DNA]</scope>
</reference>
<protein>
    <submittedName>
        <fullName evidence="1">Uncharacterized protein</fullName>
    </submittedName>
</protein>
<name>A0A2S1GMG4_9CAUD</name>